<dbReference type="InterPro" id="IPR014600">
    <property type="entry name" value="UCP035905_mem"/>
</dbReference>
<feature type="transmembrane region" description="Helical" evidence="2">
    <location>
        <begin position="291"/>
        <end position="310"/>
    </location>
</feature>
<feature type="transmembrane region" description="Helical" evidence="2">
    <location>
        <begin position="716"/>
        <end position="733"/>
    </location>
</feature>
<proteinExistence type="predicted"/>
<feature type="region of interest" description="Disordered" evidence="1">
    <location>
        <begin position="60"/>
        <end position="107"/>
    </location>
</feature>
<feature type="transmembrane region" description="Helical" evidence="2">
    <location>
        <begin position="340"/>
        <end position="360"/>
    </location>
</feature>
<dbReference type="PANTHER" id="PTHR38434:SF1">
    <property type="entry name" value="BLL2549 PROTEIN"/>
    <property type="match status" value="1"/>
</dbReference>
<keyword evidence="2" id="KW-0472">Membrane</keyword>
<sequence>MALVGSILGLVAGDGSAALLGFLAGALLGWQWGRIRALGRRLDAVEARLRALRSSQVARQGAQPVAEAAAPGAASPKAPVATSDAGIPPAHEAGSGSPARHAEVNPAAREAGCVDSTGMESAPELLESVVAPTSPARTEPIRAMPPAAVSNARVQTGVPAGPSPLEHGLQRVRAWFFSGNVPVKIGMLVLLFGVAAALKYSIDAGWVSLPLPLRLALIAAGGVAAVLWGWRNRIERPAFGLSLQGGGIGILLLTTFAAYRLYALLPAGVAFSLVLVLVAGAAMLAVLQNAVALAVPGFLGGYLAPVLLSTGSGSHVVLFSYYALLNLAVFAIAWVRHWRALNLIGFAFTFLIGLGWGMRYYRPEHFTTVEPFLILFFGFYVAIAALHALRAPGRLRGLVDGPIVFGTPLLAFGLQAGMLHDQPMRLAWSAMAVAVIYAGLAGWLLRRRDMALIGQSFGILAAGFATLAIPLAFSSRWTAITWALEGAALVWLGLRQRRALPQASGLALQILAGAACFISLFDGGWDAAAGEWPVLNGHALAVSLLAASAFATSWLYERAGAGRLAVWPGFLVGTAWWHLAGAREIDQHAHGGGLLSTGAGTPLAWLAFAALTLLAMGGLRHLLRWPRLGWNVLLALALSAALALIGQHEAALALHWPQGTLWLAWVAAALAGLALLRRPAQRGLGVGHLLFLATLALVYGGALAQVARAAALGEDWVFALGLAPLIALALLTWRLPALGAFPLAREFPGYARIWFALSGIVLALAWAQSLLLSGDTAPLPFLPLVNPSELLQAIGLIVAARWAWQRVPEPAPALAAGAALLVLSLAGLRAVHHFAGLAWNPMILNHGVAQTTLTVLWSILGVGAWLLGSRRQRWSLWLAGAITMGLVLLKLVLVDRQYVGNIAGIVSFMAVGLLLVLVGRIAPTPPRHEPRQESRP</sequence>
<dbReference type="Pfam" id="PF10101">
    <property type="entry name" value="DUF2339"/>
    <property type="match status" value="1"/>
</dbReference>
<keyword evidence="2" id="KW-1133">Transmembrane helix</keyword>
<protein>
    <submittedName>
        <fullName evidence="3">DUF2339 domain-containing protein</fullName>
    </submittedName>
</protein>
<gene>
    <name evidence="3" type="ORF">WB794_11900</name>
</gene>
<feature type="transmembrane region" description="Helical" evidence="2">
    <location>
        <begin position="753"/>
        <end position="772"/>
    </location>
</feature>
<feature type="transmembrane region" description="Helical" evidence="2">
    <location>
        <begin position="372"/>
        <end position="389"/>
    </location>
</feature>
<feature type="transmembrane region" description="Helical" evidence="2">
    <location>
        <begin position="181"/>
        <end position="200"/>
    </location>
</feature>
<feature type="transmembrane region" description="Helical" evidence="2">
    <location>
        <begin position="316"/>
        <end position="335"/>
    </location>
</feature>
<feature type="transmembrane region" description="Helical" evidence="2">
    <location>
        <begin position="237"/>
        <end position="259"/>
    </location>
</feature>
<feature type="transmembrane region" description="Helical" evidence="2">
    <location>
        <begin position="659"/>
        <end position="676"/>
    </location>
</feature>
<name>A0AAW9R3Q1_9GAMM</name>
<evidence type="ECO:0000256" key="2">
    <source>
        <dbReference type="SAM" id="Phobius"/>
    </source>
</evidence>
<dbReference type="Proteomes" id="UP001364472">
    <property type="component" value="Unassembled WGS sequence"/>
</dbReference>
<dbReference type="EMBL" id="JBBDHC010000019">
    <property type="protein sequence ID" value="MEJ1250375.1"/>
    <property type="molecule type" value="Genomic_DNA"/>
</dbReference>
<feature type="compositionally biased region" description="Low complexity" evidence="1">
    <location>
        <begin position="60"/>
        <end position="81"/>
    </location>
</feature>
<feature type="transmembrane region" description="Helical" evidence="2">
    <location>
        <begin position="212"/>
        <end position="230"/>
    </location>
</feature>
<organism evidence="3 4">
    <name type="scientific">Denitratimonas tolerans</name>
    <dbReference type="NCBI Taxonomy" id="1338420"/>
    <lineage>
        <taxon>Bacteria</taxon>
        <taxon>Pseudomonadati</taxon>
        <taxon>Pseudomonadota</taxon>
        <taxon>Gammaproteobacteria</taxon>
        <taxon>Lysobacterales</taxon>
        <taxon>Lysobacteraceae</taxon>
        <taxon>Denitratimonas</taxon>
    </lineage>
</organism>
<feature type="transmembrane region" description="Helical" evidence="2">
    <location>
        <begin position="426"/>
        <end position="445"/>
    </location>
</feature>
<feature type="transmembrane region" description="Helical" evidence="2">
    <location>
        <begin position="6"/>
        <end position="30"/>
    </location>
</feature>
<feature type="transmembrane region" description="Helical" evidence="2">
    <location>
        <begin position="811"/>
        <end position="831"/>
    </location>
</feature>
<feature type="transmembrane region" description="Helical" evidence="2">
    <location>
        <begin position="874"/>
        <end position="893"/>
    </location>
</feature>
<evidence type="ECO:0000256" key="1">
    <source>
        <dbReference type="SAM" id="MobiDB-lite"/>
    </source>
</evidence>
<feature type="transmembrane region" description="Helical" evidence="2">
    <location>
        <begin position="265"/>
        <end position="284"/>
    </location>
</feature>
<feature type="transmembrane region" description="Helical" evidence="2">
    <location>
        <begin position="683"/>
        <end position="704"/>
    </location>
</feature>
<feature type="transmembrane region" description="Helical" evidence="2">
    <location>
        <begin position="843"/>
        <end position="867"/>
    </location>
</feature>
<dbReference type="PANTHER" id="PTHR38434">
    <property type="entry name" value="BLL2549 PROTEIN"/>
    <property type="match status" value="1"/>
</dbReference>
<dbReference type="RefSeq" id="WP_337336078.1">
    <property type="nucleotide sequence ID" value="NZ_JBBDHC010000019.1"/>
</dbReference>
<reference evidence="3 4" key="1">
    <citation type="journal article" date="2016" name="Antonie Van Leeuwenhoek">
        <title>Denitratimonas tolerans gen. nov., sp. nov., a denitrifying bacterium isolated from a bioreactor for tannery wastewater treatment.</title>
        <authorList>
            <person name="Han S.I."/>
            <person name="Kim J.O."/>
            <person name="Lee Y.R."/>
            <person name="Ekpeghere K.I."/>
            <person name="Koh S.C."/>
            <person name="Whang K.S."/>
        </authorList>
    </citation>
    <scope>NUCLEOTIDE SEQUENCE [LARGE SCALE GENOMIC DNA]</scope>
    <source>
        <strain evidence="3 4">KACC 17565</strain>
    </source>
</reference>
<evidence type="ECO:0000313" key="4">
    <source>
        <dbReference type="Proteomes" id="UP001364472"/>
    </source>
</evidence>
<comment type="caution">
    <text evidence="3">The sequence shown here is derived from an EMBL/GenBank/DDBJ whole genome shotgun (WGS) entry which is preliminary data.</text>
</comment>
<feature type="transmembrane region" description="Helical" evidence="2">
    <location>
        <begin position="594"/>
        <end position="616"/>
    </location>
</feature>
<feature type="transmembrane region" description="Helical" evidence="2">
    <location>
        <begin position="564"/>
        <end position="582"/>
    </location>
</feature>
<accession>A0AAW9R3Q1</accession>
<feature type="transmembrane region" description="Helical" evidence="2">
    <location>
        <begin position="784"/>
        <end position="804"/>
    </location>
</feature>
<feature type="transmembrane region" description="Helical" evidence="2">
    <location>
        <begin position="628"/>
        <end position="647"/>
    </location>
</feature>
<feature type="transmembrane region" description="Helical" evidence="2">
    <location>
        <begin position="506"/>
        <end position="525"/>
    </location>
</feature>
<dbReference type="PIRSF" id="PIRSF035905">
    <property type="entry name" value="UCP035905_mp"/>
    <property type="match status" value="1"/>
</dbReference>
<dbReference type="AlphaFoldDB" id="A0AAW9R3Q1"/>
<keyword evidence="2" id="KW-0812">Transmembrane</keyword>
<feature type="transmembrane region" description="Helical" evidence="2">
    <location>
        <begin position="899"/>
        <end position="922"/>
    </location>
</feature>
<feature type="transmembrane region" description="Helical" evidence="2">
    <location>
        <begin position="477"/>
        <end position="494"/>
    </location>
</feature>
<dbReference type="InterPro" id="IPR019286">
    <property type="entry name" value="DUF2339_TM"/>
</dbReference>
<feature type="transmembrane region" description="Helical" evidence="2">
    <location>
        <begin position="401"/>
        <end position="420"/>
    </location>
</feature>
<keyword evidence="4" id="KW-1185">Reference proteome</keyword>
<feature type="transmembrane region" description="Helical" evidence="2">
    <location>
        <begin position="537"/>
        <end position="557"/>
    </location>
</feature>
<feature type="transmembrane region" description="Helical" evidence="2">
    <location>
        <begin position="452"/>
        <end position="471"/>
    </location>
</feature>
<evidence type="ECO:0000313" key="3">
    <source>
        <dbReference type="EMBL" id="MEJ1250375.1"/>
    </source>
</evidence>